<sequence>MPHPHRPCAGAPEPVALPLGAPAGDPFLRWHLAPSRVHGAWRRGAATGVLADRRRGRSLVVLGPADDAVALVAAVLDDAAPALVTLPRGTPELLLEQEPAVGARLVGGDDWDWAWTTSAPAAPLPGEEDVAVLDVGTRERPGPDAAAVADLLAAASPRSSVQPGDAHARAWFGLRRGDRVVACVAATGDDGGPAPHLASVATHPDLRGRGHGAAVTAGATRHLLREAPAVTLGMYADNDVARRMYTRLGWTWAHRFSSRVVRPPTSRAPPPEGAPGHRGPRRRSRRGAPPGADVA</sequence>
<dbReference type="InterPro" id="IPR016181">
    <property type="entry name" value="Acyl_CoA_acyltransferase"/>
</dbReference>
<dbReference type="Proteomes" id="UP000555552">
    <property type="component" value="Unassembled WGS sequence"/>
</dbReference>
<organism evidence="3 4">
    <name type="scientific">Pseudokineococcus marinus</name>
    <dbReference type="NCBI Taxonomy" id="351215"/>
    <lineage>
        <taxon>Bacteria</taxon>
        <taxon>Bacillati</taxon>
        <taxon>Actinomycetota</taxon>
        <taxon>Actinomycetes</taxon>
        <taxon>Kineosporiales</taxon>
        <taxon>Kineosporiaceae</taxon>
        <taxon>Pseudokineococcus</taxon>
    </lineage>
</organism>
<evidence type="ECO:0000313" key="3">
    <source>
        <dbReference type="EMBL" id="NNH22369.1"/>
    </source>
</evidence>
<feature type="domain" description="N-acetyltransferase" evidence="2">
    <location>
        <begin position="135"/>
        <end position="272"/>
    </location>
</feature>
<gene>
    <name evidence="3" type="ORF">HLB09_04555</name>
</gene>
<comment type="caution">
    <text evidence="3">The sequence shown here is derived from an EMBL/GenBank/DDBJ whole genome shotgun (WGS) entry which is preliminary data.</text>
</comment>
<dbReference type="RefSeq" id="WP_171202216.1">
    <property type="nucleotide sequence ID" value="NZ_BAAANP010000009.1"/>
</dbReference>
<accession>A0A849BGY0</accession>
<evidence type="ECO:0000313" key="4">
    <source>
        <dbReference type="Proteomes" id="UP000555552"/>
    </source>
</evidence>
<protein>
    <submittedName>
        <fullName evidence="3">GNAT family N-acetyltransferase</fullName>
    </submittedName>
</protein>
<feature type="region of interest" description="Disordered" evidence="1">
    <location>
        <begin position="260"/>
        <end position="295"/>
    </location>
</feature>
<evidence type="ECO:0000259" key="2">
    <source>
        <dbReference type="PROSITE" id="PS51186"/>
    </source>
</evidence>
<reference evidence="3 4" key="1">
    <citation type="submission" date="2020-05" db="EMBL/GenBank/DDBJ databases">
        <title>MicrobeNet Type strains.</title>
        <authorList>
            <person name="Nicholson A.C."/>
        </authorList>
    </citation>
    <scope>NUCLEOTIDE SEQUENCE [LARGE SCALE GENOMIC DNA]</scope>
    <source>
        <strain evidence="3 4">JCM 14547</strain>
    </source>
</reference>
<name>A0A849BGY0_9ACTN</name>
<dbReference type="SUPFAM" id="SSF55729">
    <property type="entry name" value="Acyl-CoA N-acyltransferases (Nat)"/>
    <property type="match status" value="1"/>
</dbReference>
<keyword evidence="3" id="KW-0808">Transferase</keyword>
<keyword evidence="4" id="KW-1185">Reference proteome</keyword>
<dbReference type="InterPro" id="IPR000182">
    <property type="entry name" value="GNAT_dom"/>
</dbReference>
<dbReference type="GO" id="GO:0016747">
    <property type="term" value="F:acyltransferase activity, transferring groups other than amino-acyl groups"/>
    <property type="evidence" value="ECO:0007669"/>
    <property type="project" value="InterPro"/>
</dbReference>
<dbReference type="CDD" id="cd04301">
    <property type="entry name" value="NAT_SF"/>
    <property type="match status" value="1"/>
</dbReference>
<evidence type="ECO:0000256" key="1">
    <source>
        <dbReference type="SAM" id="MobiDB-lite"/>
    </source>
</evidence>
<proteinExistence type="predicted"/>
<dbReference type="EMBL" id="JABEMA010000036">
    <property type="protein sequence ID" value="NNH22369.1"/>
    <property type="molecule type" value="Genomic_DNA"/>
</dbReference>
<dbReference type="PROSITE" id="PS51186">
    <property type="entry name" value="GNAT"/>
    <property type="match status" value="1"/>
</dbReference>
<dbReference type="Pfam" id="PF00583">
    <property type="entry name" value="Acetyltransf_1"/>
    <property type="match status" value="1"/>
</dbReference>
<dbReference type="AlphaFoldDB" id="A0A849BGY0"/>
<dbReference type="Gene3D" id="3.40.630.30">
    <property type="match status" value="1"/>
</dbReference>